<dbReference type="EMBL" id="AAYY01000013">
    <property type="protein sequence ID" value="EDP42232.1"/>
    <property type="molecule type" value="Genomic_DNA"/>
</dbReference>
<dbReference type="GO" id="GO:0003735">
    <property type="term" value="F:structural constituent of ribosome"/>
    <property type="evidence" value="ECO:0007669"/>
    <property type="project" value="InterPro"/>
</dbReference>
<evidence type="ECO:0000313" key="3">
    <source>
        <dbReference type="Proteomes" id="UP000008837"/>
    </source>
</evidence>
<dbReference type="InParanoid" id="A8Q9H3"/>
<reference evidence="2 3" key="1">
    <citation type="journal article" date="2007" name="Proc. Natl. Acad. Sci. U.S.A.">
        <title>Dandruff-associated Malassezia genomes reveal convergent and divergent virulence traits shared with plant and human fungal pathogens.</title>
        <authorList>
            <person name="Xu J."/>
            <person name="Saunders C.W."/>
            <person name="Hu P."/>
            <person name="Grant R.A."/>
            <person name="Boekhout T."/>
            <person name="Kuramae E.E."/>
            <person name="Kronstad J.W."/>
            <person name="Deangelis Y.M."/>
            <person name="Reeder N.L."/>
            <person name="Johnstone K.R."/>
            <person name="Leland M."/>
            <person name="Fieno A.M."/>
            <person name="Begley W.M."/>
            <person name="Sun Y."/>
            <person name="Lacey M.P."/>
            <person name="Chaudhary T."/>
            <person name="Keough T."/>
            <person name="Chu L."/>
            <person name="Sears R."/>
            <person name="Yuan B."/>
            <person name="Dawson T.L.Jr."/>
        </authorList>
    </citation>
    <scope>NUCLEOTIDE SEQUENCE [LARGE SCALE GENOMIC DNA]</scope>
    <source>
        <strain evidence="3">ATCC MYA-4612 / CBS 7966</strain>
    </source>
</reference>
<dbReference type="OrthoDB" id="18529at2759"/>
<dbReference type="InterPro" id="IPR040922">
    <property type="entry name" value="Ribosomal_mL59_dom"/>
</dbReference>
<name>A8Q9H3_MALGO</name>
<keyword evidence="3" id="KW-1185">Reference proteome</keyword>
<dbReference type="AlphaFoldDB" id="A8Q9H3"/>
<sequence length="202" mass="23182">MALRTTLAQLQAQPQGTPSALMRGLTRWKQSVRARAADISTRPGEAPMADVARKTFRHWRNEETGHWQPPKYSQRRQAQLVRAAYKMGTEDSVVSSPKFARYAQRMESMPTHEVLVGWPTVTWPTLSAEEDANEARRIARTYEAHGPYAGRSAARMFKGKKGERESYQRRQRVQEIMRTMDDTIAEWRKADARAKEKPLSPL</sequence>
<organism evidence="2 3">
    <name type="scientific">Malassezia globosa (strain ATCC MYA-4612 / CBS 7966)</name>
    <name type="common">Dandruff-associated fungus</name>
    <dbReference type="NCBI Taxonomy" id="425265"/>
    <lineage>
        <taxon>Eukaryota</taxon>
        <taxon>Fungi</taxon>
        <taxon>Dikarya</taxon>
        <taxon>Basidiomycota</taxon>
        <taxon>Ustilaginomycotina</taxon>
        <taxon>Malasseziomycetes</taxon>
        <taxon>Malasseziales</taxon>
        <taxon>Malasseziaceae</taxon>
        <taxon>Malassezia</taxon>
    </lineage>
</organism>
<dbReference type="STRING" id="425265.A8Q9H3"/>
<dbReference type="Pfam" id="PF18126">
    <property type="entry name" value="Mitoc_mL59"/>
    <property type="match status" value="1"/>
</dbReference>
<accession>A8Q9H3</accession>
<evidence type="ECO:0000259" key="1">
    <source>
        <dbReference type="Pfam" id="PF18126"/>
    </source>
</evidence>
<protein>
    <recommendedName>
        <fullName evidence="1">Large ribosomal subunit protein mL59 domain-containing protein</fullName>
    </recommendedName>
</protein>
<dbReference type="VEuPathDB" id="FungiDB:MGL_3481"/>
<gene>
    <name evidence="2" type="ORF">MGL_3481</name>
</gene>
<dbReference type="GO" id="GO:0005762">
    <property type="term" value="C:mitochondrial large ribosomal subunit"/>
    <property type="evidence" value="ECO:0007669"/>
    <property type="project" value="InterPro"/>
</dbReference>
<dbReference type="PANTHER" id="PTHR28041:SF1">
    <property type="entry name" value="LARGE RIBOSOMAL SUBUNIT PROTEIN ML59"/>
    <property type="match status" value="1"/>
</dbReference>
<proteinExistence type="predicted"/>
<feature type="domain" description="Large ribosomal subunit protein mL59" evidence="1">
    <location>
        <begin position="37"/>
        <end position="189"/>
    </location>
</feature>
<comment type="caution">
    <text evidence="2">The sequence shown here is derived from an EMBL/GenBank/DDBJ whole genome shotgun (WGS) entry which is preliminary data.</text>
</comment>
<evidence type="ECO:0000313" key="2">
    <source>
        <dbReference type="EMBL" id="EDP42232.1"/>
    </source>
</evidence>
<dbReference type="PANTHER" id="PTHR28041">
    <property type="entry name" value="54S RIBOSOMAL PROTEIN L25, MITOCHONDRIAL"/>
    <property type="match status" value="1"/>
</dbReference>
<dbReference type="RefSeq" id="XP_001729446.1">
    <property type="nucleotide sequence ID" value="XM_001729394.1"/>
</dbReference>
<dbReference type="GeneID" id="5853753"/>
<dbReference type="Proteomes" id="UP000008837">
    <property type="component" value="Unassembled WGS sequence"/>
</dbReference>
<dbReference type="InterPro" id="IPR037507">
    <property type="entry name" value="Ribosomal_mL59"/>
</dbReference>
<dbReference type="KEGG" id="mgl:MGL_3481"/>